<organism evidence="2 3">
    <name type="scientific">Hypholoma sublateritium (strain FD-334 SS-4)</name>
    <dbReference type="NCBI Taxonomy" id="945553"/>
    <lineage>
        <taxon>Eukaryota</taxon>
        <taxon>Fungi</taxon>
        <taxon>Dikarya</taxon>
        <taxon>Basidiomycota</taxon>
        <taxon>Agaricomycotina</taxon>
        <taxon>Agaricomycetes</taxon>
        <taxon>Agaricomycetidae</taxon>
        <taxon>Agaricales</taxon>
        <taxon>Agaricineae</taxon>
        <taxon>Strophariaceae</taxon>
        <taxon>Hypholoma</taxon>
    </lineage>
</organism>
<dbReference type="AlphaFoldDB" id="A0A0D2NZR3"/>
<evidence type="ECO:0000256" key="1">
    <source>
        <dbReference type="SAM" id="Phobius"/>
    </source>
</evidence>
<feature type="transmembrane region" description="Helical" evidence="1">
    <location>
        <begin position="109"/>
        <end position="126"/>
    </location>
</feature>
<accession>A0A0D2NZR3</accession>
<gene>
    <name evidence="2" type="ORF">HYPSUDRAFT_202466</name>
</gene>
<name>A0A0D2NZR3_HYPSF</name>
<evidence type="ECO:0000313" key="3">
    <source>
        <dbReference type="Proteomes" id="UP000054270"/>
    </source>
</evidence>
<sequence>MSSISLLRCYIHLVSMPLDELKVFIANGAAQEAERIGVDKYHCVLAHPSLPMHPNWTVRIFDARGKGLYLGGLHINANGDGDFRSVDDEPHSKHRGKTMNRAFHRKRRLILCFYMNFVSLILYAGLRTHARPGTRGEFIDYRVPGVDSLIVSPRATEVNEATSRRLLAQRVVQAVQRVVACRSARRGKSLCAALSESLGARLSRTHRVDEQRDACFTGYF</sequence>
<reference evidence="3" key="1">
    <citation type="submission" date="2014-04" db="EMBL/GenBank/DDBJ databases">
        <title>Evolutionary Origins and Diversification of the Mycorrhizal Mutualists.</title>
        <authorList>
            <consortium name="DOE Joint Genome Institute"/>
            <consortium name="Mycorrhizal Genomics Consortium"/>
            <person name="Kohler A."/>
            <person name="Kuo A."/>
            <person name="Nagy L.G."/>
            <person name="Floudas D."/>
            <person name="Copeland A."/>
            <person name="Barry K.W."/>
            <person name="Cichocki N."/>
            <person name="Veneault-Fourrey C."/>
            <person name="LaButti K."/>
            <person name="Lindquist E.A."/>
            <person name="Lipzen A."/>
            <person name="Lundell T."/>
            <person name="Morin E."/>
            <person name="Murat C."/>
            <person name="Riley R."/>
            <person name="Ohm R."/>
            <person name="Sun H."/>
            <person name="Tunlid A."/>
            <person name="Henrissat B."/>
            <person name="Grigoriev I.V."/>
            <person name="Hibbett D.S."/>
            <person name="Martin F."/>
        </authorList>
    </citation>
    <scope>NUCLEOTIDE SEQUENCE [LARGE SCALE GENOMIC DNA]</scope>
    <source>
        <strain evidence="3">FD-334 SS-4</strain>
    </source>
</reference>
<protein>
    <submittedName>
        <fullName evidence="2">Uncharacterized protein</fullName>
    </submittedName>
</protein>
<keyword evidence="1" id="KW-1133">Transmembrane helix</keyword>
<dbReference type="EMBL" id="KN817553">
    <property type="protein sequence ID" value="KJA21971.1"/>
    <property type="molecule type" value="Genomic_DNA"/>
</dbReference>
<dbReference type="Proteomes" id="UP000054270">
    <property type="component" value="Unassembled WGS sequence"/>
</dbReference>
<proteinExistence type="predicted"/>
<evidence type="ECO:0000313" key="2">
    <source>
        <dbReference type="EMBL" id="KJA21971.1"/>
    </source>
</evidence>
<keyword evidence="1" id="KW-0472">Membrane</keyword>
<keyword evidence="3" id="KW-1185">Reference proteome</keyword>
<keyword evidence="1" id="KW-0812">Transmembrane</keyword>